<keyword evidence="3" id="KW-1185">Reference proteome</keyword>
<dbReference type="Proteomes" id="UP000315037">
    <property type="component" value="Unassembled WGS sequence"/>
</dbReference>
<dbReference type="NCBIfam" id="NF006749">
    <property type="entry name" value="PRK09272.1-2"/>
    <property type="match status" value="1"/>
</dbReference>
<dbReference type="AlphaFoldDB" id="A0A506UL13"/>
<protein>
    <submittedName>
        <fullName evidence="2">DUF3147 family protein</fullName>
    </submittedName>
</protein>
<evidence type="ECO:0000256" key="1">
    <source>
        <dbReference type="SAM" id="Phobius"/>
    </source>
</evidence>
<dbReference type="RefSeq" id="WP_165600725.1">
    <property type="nucleotide sequence ID" value="NZ_SORZ01000002.1"/>
</dbReference>
<reference evidence="2 3" key="1">
    <citation type="submission" date="2019-03" db="EMBL/GenBank/DDBJ databases">
        <title>The complete genome sequence of Neokomagataea sp. Jb2 NBRC113641.</title>
        <authorList>
            <person name="Chua K.-O."/>
            <person name="Chan K.-G."/>
            <person name="See-Too W.-S."/>
        </authorList>
    </citation>
    <scope>NUCLEOTIDE SEQUENCE [LARGE SCALE GENOMIC DNA]</scope>
    <source>
        <strain evidence="2 3">Jb2</strain>
    </source>
</reference>
<organism evidence="2 3">
    <name type="scientific">Oecophyllibacter saccharovorans</name>
    <dbReference type="NCBI Taxonomy" id="2558360"/>
    <lineage>
        <taxon>Bacteria</taxon>
        <taxon>Pseudomonadati</taxon>
        <taxon>Pseudomonadota</taxon>
        <taxon>Alphaproteobacteria</taxon>
        <taxon>Acetobacterales</taxon>
        <taxon>Acetobacteraceae</taxon>
        <taxon>Oecophyllibacter</taxon>
    </lineage>
</organism>
<gene>
    <name evidence="2" type="ORF">E3202_05710</name>
</gene>
<dbReference type="InterPro" id="IPR058117">
    <property type="entry name" value="BV97_02767-like"/>
</dbReference>
<evidence type="ECO:0000313" key="2">
    <source>
        <dbReference type="EMBL" id="TPW34047.1"/>
    </source>
</evidence>
<keyword evidence="1" id="KW-1133">Transmembrane helix</keyword>
<evidence type="ECO:0000313" key="3">
    <source>
        <dbReference type="Proteomes" id="UP000315037"/>
    </source>
</evidence>
<keyword evidence="1" id="KW-0812">Transmembrane</keyword>
<feature type="transmembrane region" description="Helical" evidence="1">
    <location>
        <begin position="86"/>
        <end position="109"/>
    </location>
</feature>
<feature type="transmembrane region" description="Helical" evidence="1">
    <location>
        <begin position="29"/>
        <end position="47"/>
    </location>
</feature>
<comment type="caution">
    <text evidence="2">The sequence shown here is derived from an EMBL/GenBank/DDBJ whole genome shotgun (WGS) entry which is preliminary data.</text>
</comment>
<accession>A0A506UL13</accession>
<dbReference type="EMBL" id="SORZ01000002">
    <property type="protein sequence ID" value="TPW34047.1"/>
    <property type="molecule type" value="Genomic_DNA"/>
</dbReference>
<proteinExistence type="predicted"/>
<feature type="transmembrane region" description="Helical" evidence="1">
    <location>
        <begin position="59"/>
        <end position="80"/>
    </location>
</feature>
<keyword evidence="1" id="KW-0472">Membrane</keyword>
<sequence length="115" mass="12648">MLFVLKAALSGILIALVAGVSRRYPAAGALIASLPLISVLGMVWLWLEKPDRQLMETHVGATFWYILPSLPMFLLIPLCLRHGMNFWLALACGCLLTVVLYVLLATLGARWGLKL</sequence>
<name>A0A506UL13_9PROT</name>